<dbReference type="SMART" id="SM00479">
    <property type="entry name" value="EXOIII"/>
    <property type="match status" value="1"/>
</dbReference>
<comment type="function">
    <text evidence="5">DNA polymerase III is a complex, multichain enzyme responsible for most of the replicative synthesis in bacteria. The epsilon subunit contain the editing function and is a proofreading 3'-5' exonuclease.</text>
</comment>
<dbReference type="InterPro" id="IPR014883">
    <property type="entry name" value="VRR_NUC"/>
</dbReference>
<dbReference type="Proteomes" id="UP001218579">
    <property type="component" value="Unassembled WGS sequence"/>
</dbReference>
<sequence>MRPVQVLLPPTYYHTHFREMMAFVTGLYGDGLGLDEREFMARFERLDEAAQCLYIRMVNRKTQIFRMRDLNYPEIGDISAAMDTLSGQGFVRGLEPEDYRACLEGMTKPDLVRLAKAAGLPDMRSHWSKGDMVAYVHDLLSYDDFAETEDISACFVPHHREQVGFLLYLYFGKLGDNLIDFTLRDLGILSVKARETHAARFDSVDDARAGYFYRQRLSELKAKAIDLHPLAAQIETFPAALSDHSQGLRDRLLHRLGQGFEARKDYGRALDLYGRAQGFDSQERRIRLLYAQGAVDEVKALLDDIMANPAHDEAYIFADDFYNRKFGGKRTGVLSDLLRSGRTVVVDDLYRGYPEAGAIQALNAEGWRGYHVENALWPALFWRVFHDELSMAPVCNDFDPVPKCLREGRFHLDYADTVAVKLAAVRDGHIADILTPAVPPDQEDGHLWDEVIDAFVASAPPYAVATVLEALSCNYYGLRDGFPDLVLIRGDEVRFVEIKAEGDQIRRNQLARLNLLKSAGFDVDIVRLSYRVDPQQTYVVVDVETTGGRSIYDRVTEIGAVKVRGGEVIDTWQSLINPKRPIPAFITELTGITHDMVRDAPTFDQLADDFAAFMEGAIFVAHNVNFDYGFISAEHRRIGREFKFPKLCTVASMRKHYPGLSAYGLAPLSREFGIDLRGHHRALNDAQAAAGLLALINEKRMSAQIVA</sequence>
<dbReference type="InterPro" id="IPR012337">
    <property type="entry name" value="RNaseH-like_sf"/>
</dbReference>
<keyword evidence="10" id="KW-1185">Reference proteome</keyword>
<dbReference type="CDD" id="cd06127">
    <property type="entry name" value="DEDDh"/>
    <property type="match status" value="1"/>
</dbReference>
<proteinExistence type="predicted"/>
<dbReference type="EMBL" id="JAQQKV010000002">
    <property type="protein sequence ID" value="MDC7676177.1"/>
    <property type="molecule type" value="Genomic_DNA"/>
</dbReference>
<dbReference type="PANTHER" id="PTHR30231:SF41">
    <property type="entry name" value="DNA POLYMERASE III SUBUNIT EPSILON"/>
    <property type="match status" value="1"/>
</dbReference>
<gene>
    <name evidence="9" type="ORF">PQU98_08550</name>
</gene>
<dbReference type="GO" id="GO:0004527">
    <property type="term" value="F:exonuclease activity"/>
    <property type="evidence" value="ECO:0007669"/>
    <property type="project" value="UniProtKB-KW"/>
</dbReference>
<evidence type="ECO:0000259" key="8">
    <source>
        <dbReference type="SMART" id="SM00990"/>
    </source>
</evidence>
<evidence type="ECO:0000256" key="5">
    <source>
        <dbReference type="ARBA" id="ARBA00025483"/>
    </source>
</evidence>
<dbReference type="EC" id="2.7.7.7" evidence="2"/>
<dbReference type="NCBIfam" id="TIGR00573">
    <property type="entry name" value="dnaq"/>
    <property type="match status" value="1"/>
</dbReference>
<evidence type="ECO:0000256" key="4">
    <source>
        <dbReference type="ARBA" id="ARBA00022801"/>
    </source>
</evidence>
<evidence type="ECO:0000256" key="1">
    <source>
        <dbReference type="ARBA" id="ARBA00001946"/>
    </source>
</evidence>
<evidence type="ECO:0000259" key="7">
    <source>
        <dbReference type="SMART" id="SM00479"/>
    </source>
</evidence>
<dbReference type="Pfam" id="PF08774">
    <property type="entry name" value="VRR_NUC"/>
    <property type="match status" value="1"/>
</dbReference>
<dbReference type="InterPro" id="IPR011856">
    <property type="entry name" value="tRNA_endonuc-like_dom_sf"/>
</dbReference>
<keyword evidence="9" id="KW-0269">Exonuclease</keyword>
<dbReference type="SUPFAM" id="SSF53098">
    <property type="entry name" value="Ribonuclease H-like"/>
    <property type="match status" value="1"/>
</dbReference>
<dbReference type="Gene3D" id="3.30.420.10">
    <property type="entry name" value="Ribonuclease H-like superfamily/Ribonuclease H"/>
    <property type="match status" value="1"/>
</dbReference>
<keyword evidence="4" id="KW-0378">Hydrolase</keyword>
<dbReference type="Gene3D" id="3.40.1350.10">
    <property type="match status" value="1"/>
</dbReference>
<feature type="domain" description="VRR-NUC" evidence="8">
    <location>
        <begin position="425"/>
        <end position="530"/>
    </location>
</feature>
<dbReference type="PANTHER" id="PTHR30231">
    <property type="entry name" value="DNA POLYMERASE III SUBUNIT EPSILON"/>
    <property type="match status" value="1"/>
</dbReference>
<evidence type="ECO:0000313" key="9">
    <source>
        <dbReference type="EMBL" id="MDC7676177.1"/>
    </source>
</evidence>
<dbReference type="InterPro" id="IPR006054">
    <property type="entry name" value="DnaQ"/>
</dbReference>
<keyword evidence="3" id="KW-0540">Nuclease</keyword>
<evidence type="ECO:0000256" key="3">
    <source>
        <dbReference type="ARBA" id="ARBA00022722"/>
    </source>
</evidence>
<dbReference type="RefSeq" id="WP_272744527.1">
    <property type="nucleotide sequence ID" value="NZ_JAQQKV010000002.1"/>
</dbReference>
<accession>A0ABT5HIV5</accession>
<comment type="cofactor">
    <cofactor evidence="1">
        <name>Mg(2+)</name>
        <dbReference type="ChEBI" id="CHEBI:18420"/>
    </cofactor>
</comment>
<dbReference type="Pfam" id="PF00929">
    <property type="entry name" value="RNase_T"/>
    <property type="match status" value="1"/>
</dbReference>
<reference evidence="9 10" key="1">
    <citation type="submission" date="2023-01" db="EMBL/GenBank/DDBJ databases">
        <title>Novel species of the genus Asticcacaulis isolated from rivers.</title>
        <authorList>
            <person name="Lu H."/>
        </authorList>
    </citation>
    <scope>NUCLEOTIDE SEQUENCE [LARGE SCALE GENOMIC DNA]</scope>
    <source>
        <strain evidence="9 10">LKC15W</strain>
    </source>
</reference>
<dbReference type="Pfam" id="PF21315">
    <property type="entry name" value="FAN1_HTH"/>
    <property type="match status" value="1"/>
</dbReference>
<name>A0ABT5HIV5_9CAUL</name>
<organism evidence="9 10">
    <name type="scientific">Asticcacaulis machinosus</name>
    <dbReference type="NCBI Taxonomy" id="2984211"/>
    <lineage>
        <taxon>Bacteria</taxon>
        <taxon>Pseudomonadati</taxon>
        <taxon>Pseudomonadota</taxon>
        <taxon>Alphaproteobacteria</taxon>
        <taxon>Caulobacterales</taxon>
        <taxon>Caulobacteraceae</taxon>
        <taxon>Asticcacaulis</taxon>
    </lineage>
</organism>
<dbReference type="InterPro" id="IPR049125">
    <property type="entry name" value="FAN1-like_WH"/>
</dbReference>
<evidence type="ECO:0000256" key="6">
    <source>
        <dbReference type="ARBA" id="ARBA00049244"/>
    </source>
</evidence>
<evidence type="ECO:0000313" key="10">
    <source>
        <dbReference type="Proteomes" id="UP001218579"/>
    </source>
</evidence>
<dbReference type="SMART" id="SM00990">
    <property type="entry name" value="VRR_NUC"/>
    <property type="match status" value="1"/>
</dbReference>
<feature type="domain" description="Exonuclease" evidence="7">
    <location>
        <begin position="537"/>
        <end position="702"/>
    </location>
</feature>
<comment type="catalytic activity">
    <reaction evidence="6">
        <text>DNA(n) + a 2'-deoxyribonucleoside 5'-triphosphate = DNA(n+1) + diphosphate</text>
        <dbReference type="Rhea" id="RHEA:22508"/>
        <dbReference type="Rhea" id="RHEA-COMP:17339"/>
        <dbReference type="Rhea" id="RHEA-COMP:17340"/>
        <dbReference type="ChEBI" id="CHEBI:33019"/>
        <dbReference type="ChEBI" id="CHEBI:61560"/>
        <dbReference type="ChEBI" id="CHEBI:173112"/>
        <dbReference type="EC" id="2.7.7.7"/>
    </reaction>
</comment>
<dbReference type="InterPro" id="IPR013520">
    <property type="entry name" value="Ribonucl_H"/>
</dbReference>
<evidence type="ECO:0000256" key="2">
    <source>
        <dbReference type="ARBA" id="ARBA00012417"/>
    </source>
</evidence>
<protein>
    <recommendedName>
        <fullName evidence="2">DNA-directed DNA polymerase</fullName>
        <ecNumber evidence="2">2.7.7.7</ecNumber>
    </recommendedName>
</protein>
<dbReference type="InterPro" id="IPR036397">
    <property type="entry name" value="RNaseH_sf"/>
</dbReference>
<comment type="caution">
    <text evidence="9">The sequence shown here is derived from an EMBL/GenBank/DDBJ whole genome shotgun (WGS) entry which is preliminary data.</text>
</comment>